<dbReference type="SUPFAM" id="SSF56801">
    <property type="entry name" value="Acetyl-CoA synthetase-like"/>
    <property type="match status" value="2"/>
</dbReference>
<dbReference type="InterPro" id="IPR025110">
    <property type="entry name" value="AMP-bd_C"/>
</dbReference>
<dbReference type="InterPro" id="IPR000873">
    <property type="entry name" value="AMP-dep_synth/lig_dom"/>
</dbReference>
<dbReference type="Pfam" id="PF00501">
    <property type="entry name" value="AMP-binding"/>
    <property type="match status" value="2"/>
</dbReference>
<keyword evidence="4" id="KW-0677">Repeat</keyword>
<dbReference type="PROSITE" id="PS00455">
    <property type="entry name" value="AMP_BINDING"/>
    <property type="match status" value="1"/>
</dbReference>
<accession>A0ABV5KN54</accession>
<feature type="non-terminal residue" evidence="7">
    <location>
        <position position="1023"/>
    </location>
</feature>
<dbReference type="Gene3D" id="2.30.38.10">
    <property type="entry name" value="Luciferase, Domain 3"/>
    <property type="match status" value="1"/>
</dbReference>
<dbReference type="PROSITE" id="PS50075">
    <property type="entry name" value="CARRIER"/>
    <property type="match status" value="1"/>
</dbReference>
<feature type="domain" description="Carrier" evidence="6">
    <location>
        <begin position="269"/>
        <end position="344"/>
    </location>
</feature>
<dbReference type="InterPro" id="IPR023213">
    <property type="entry name" value="CAT-like_dom_sf"/>
</dbReference>
<dbReference type="EMBL" id="JBHMDO010000011">
    <property type="protein sequence ID" value="MFB9325552.1"/>
    <property type="molecule type" value="Genomic_DNA"/>
</dbReference>
<keyword evidence="3" id="KW-0597">Phosphoprotein</keyword>
<evidence type="ECO:0000256" key="3">
    <source>
        <dbReference type="ARBA" id="ARBA00022553"/>
    </source>
</evidence>
<evidence type="ECO:0000256" key="1">
    <source>
        <dbReference type="ARBA" id="ARBA00001957"/>
    </source>
</evidence>
<dbReference type="CDD" id="cd19531">
    <property type="entry name" value="LCL_NRPS-like"/>
    <property type="match status" value="1"/>
</dbReference>
<dbReference type="Proteomes" id="UP001589747">
    <property type="component" value="Unassembled WGS sequence"/>
</dbReference>
<evidence type="ECO:0000256" key="4">
    <source>
        <dbReference type="ARBA" id="ARBA00022737"/>
    </source>
</evidence>
<name>A0ABV5KN54_9BACL</name>
<dbReference type="Gene3D" id="3.30.559.10">
    <property type="entry name" value="Chloramphenicol acetyltransferase-like domain"/>
    <property type="match status" value="1"/>
</dbReference>
<dbReference type="SUPFAM" id="SSF47336">
    <property type="entry name" value="ACP-like"/>
    <property type="match status" value="1"/>
</dbReference>
<dbReference type="Gene3D" id="3.30.559.30">
    <property type="entry name" value="Nonribosomal peptide synthetase, condensation domain"/>
    <property type="match status" value="1"/>
</dbReference>
<feature type="non-terminal residue" evidence="7">
    <location>
        <position position="1"/>
    </location>
</feature>
<dbReference type="SUPFAM" id="SSF52777">
    <property type="entry name" value="CoA-dependent acyltransferases"/>
    <property type="match status" value="2"/>
</dbReference>
<dbReference type="InterPro" id="IPR045851">
    <property type="entry name" value="AMP-bd_C_sf"/>
</dbReference>
<proteinExistence type="predicted"/>
<dbReference type="InterPro" id="IPR009081">
    <property type="entry name" value="PP-bd_ACP"/>
</dbReference>
<sequence length="1023" mass="112422">NAFLDAVEGRPEQVMRIASLAQTFASGEALTAKQAGRFRRLLHEPNGTRLINLYGPTEATVDVTHFDCTAYEMLDTVPIGAPIANTRLYVVGAGDRLQPIGLAGELCIAGDGLARGYVNRPELTSEKFAPNPFEPGERMYRTGDLARWTESGQLEYLGRFDHQLKIRGNRIEPGEIEAALLKHEAVTEAIVTGVSDAAGMEALCAYYVASAEATAAELRDWISGSLPSYMLPTYFVRLTSMPLTASGKADRKALPKPQDGAMERAAYEAPVGQLEAELAELWRELLGAERIGRHDHFFEIGGHSLTANQLTARIHRAFGVTLPLGDVFRSPTLAALAARVAAASRNVMAAIEPAPARERDPLSPAQSRMFVLNKLEEGGLAYNLPAAFELRGELEPRRLEEAFRALIARHDALRTSFAMTDEGPAQTIHAEAPFGLPFEQSAGRWLGAEEEAIEALFRTFVQPFDLASAPLMRAKLIRLAADRHVLFFDMHHIVGDGVSAAILHDELLALYEGSTLPDQKLRYRDYAYWRLLTVDSEASRKQEAYWRRQMSGELPMLDMPLDYARPTIRSSAGGRIGFELPARLTTSVKRMAVAVEATPFMVLLAAFQALLARYAGQDEIIVGTPTAGRADAELERIVGMFGNTLALRGRPEASKPFDVFLAEVREMAIQAFEHADYPFEALVESLAVRRETGRNPLFDAMFAMQNMRRAEKKIEGVEFSMLDVHPGVAKFDLLLEIAEAGDGYRCGLEYSSQLFKAETMRKLAERFVLLLEAVVAEPGVRIGSIDLLTEDERMKLMTTFNVTAMPYRSDRMLHELVEEQADRIPERVALTFGDVSLTHGELNGRANRLARQLRRKGVGAEMIVAVAMERSAEMMIGLLAVLKAGCAYMPLPPELPPQRMAYMLADSGARLVLTQGGLAGKMTEALAGTGAELLVVQAGDGIRTESAANAEADEAGNLTREGTPRSAAYVIYTSGSTGMPKGVLVEHRSVVNRLSWMQNAYPLSERDVILQKTPYSFDVSVWE</sequence>
<dbReference type="Pfam" id="PF13193">
    <property type="entry name" value="AMP-binding_C"/>
    <property type="match status" value="1"/>
</dbReference>
<dbReference type="InterPro" id="IPR020845">
    <property type="entry name" value="AMP-binding_CS"/>
</dbReference>
<dbReference type="SMART" id="SM00823">
    <property type="entry name" value="PKS_PP"/>
    <property type="match status" value="1"/>
</dbReference>
<evidence type="ECO:0000313" key="8">
    <source>
        <dbReference type="Proteomes" id="UP001589747"/>
    </source>
</evidence>
<protein>
    <submittedName>
        <fullName evidence="7">Condensation domain-containing protein</fullName>
    </submittedName>
</protein>
<reference evidence="7 8" key="1">
    <citation type="submission" date="2024-09" db="EMBL/GenBank/DDBJ databases">
        <authorList>
            <person name="Sun Q."/>
            <person name="Mori K."/>
        </authorList>
    </citation>
    <scope>NUCLEOTIDE SEQUENCE [LARGE SCALE GENOMIC DNA]</scope>
    <source>
        <strain evidence="7 8">TISTR 2452</strain>
    </source>
</reference>
<dbReference type="PROSITE" id="PS00012">
    <property type="entry name" value="PHOSPHOPANTETHEINE"/>
    <property type="match status" value="1"/>
</dbReference>
<dbReference type="Pfam" id="PF00550">
    <property type="entry name" value="PP-binding"/>
    <property type="match status" value="1"/>
</dbReference>
<dbReference type="Pfam" id="PF00668">
    <property type="entry name" value="Condensation"/>
    <property type="match status" value="1"/>
</dbReference>
<dbReference type="Gene3D" id="3.40.50.980">
    <property type="match status" value="3"/>
</dbReference>
<comment type="caution">
    <text evidence="7">The sequence shown here is derived from an EMBL/GenBank/DDBJ whole genome shotgun (WGS) entry which is preliminary data.</text>
</comment>
<dbReference type="PANTHER" id="PTHR45527:SF1">
    <property type="entry name" value="FATTY ACID SYNTHASE"/>
    <property type="match status" value="1"/>
</dbReference>
<dbReference type="InterPro" id="IPR001242">
    <property type="entry name" value="Condensation_dom"/>
</dbReference>
<evidence type="ECO:0000256" key="2">
    <source>
        <dbReference type="ARBA" id="ARBA00022450"/>
    </source>
</evidence>
<keyword evidence="2" id="KW-0596">Phosphopantetheine</keyword>
<evidence type="ECO:0000256" key="5">
    <source>
        <dbReference type="ARBA" id="ARBA00023194"/>
    </source>
</evidence>
<keyword evidence="8" id="KW-1185">Reference proteome</keyword>
<organism evidence="7 8">
    <name type="scientific">Paenibacillus aurantiacus</name>
    <dbReference type="NCBI Taxonomy" id="1936118"/>
    <lineage>
        <taxon>Bacteria</taxon>
        <taxon>Bacillati</taxon>
        <taxon>Bacillota</taxon>
        <taxon>Bacilli</taxon>
        <taxon>Bacillales</taxon>
        <taxon>Paenibacillaceae</taxon>
        <taxon>Paenibacillus</taxon>
    </lineage>
</organism>
<dbReference type="PANTHER" id="PTHR45527">
    <property type="entry name" value="NONRIBOSOMAL PEPTIDE SYNTHETASE"/>
    <property type="match status" value="1"/>
</dbReference>
<dbReference type="Gene3D" id="3.30.300.30">
    <property type="match status" value="1"/>
</dbReference>
<gene>
    <name evidence="7" type="ORF">ACFFSY_06405</name>
</gene>
<dbReference type="RefSeq" id="WP_377491620.1">
    <property type="nucleotide sequence ID" value="NZ_JBHMDO010000011.1"/>
</dbReference>
<comment type="cofactor">
    <cofactor evidence="1">
        <name>pantetheine 4'-phosphate</name>
        <dbReference type="ChEBI" id="CHEBI:47942"/>
    </cofactor>
</comment>
<keyword evidence="5" id="KW-0045">Antibiotic biosynthesis</keyword>
<dbReference type="InterPro" id="IPR020806">
    <property type="entry name" value="PKS_PP-bd"/>
</dbReference>
<dbReference type="InterPro" id="IPR006162">
    <property type="entry name" value="Ppantetheine_attach_site"/>
</dbReference>
<dbReference type="Gene3D" id="1.10.1200.10">
    <property type="entry name" value="ACP-like"/>
    <property type="match status" value="1"/>
</dbReference>
<dbReference type="InterPro" id="IPR036736">
    <property type="entry name" value="ACP-like_sf"/>
</dbReference>
<evidence type="ECO:0000313" key="7">
    <source>
        <dbReference type="EMBL" id="MFB9325552.1"/>
    </source>
</evidence>
<evidence type="ECO:0000259" key="6">
    <source>
        <dbReference type="PROSITE" id="PS50075"/>
    </source>
</evidence>